<dbReference type="GO" id="GO:0043565">
    <property type="term" value="F:sequence-specific DNA binding"/>
    <property type="evidence" value="ECO:0007669"/>
    <property type="project" value="InterPro"/>
</dbReference>
<dbReference type="EMBL" id="FXTN01000014">
    <property type="protein sequence ID" value="SMO97285.1"/>
    <property type="molecule type" value="Genomic_DNA"/>
</dbReference>
<dbReference type="PROSITE" id="PS01124">
    <property type="entry name" value="HTH_ARAC_FAMILY_2"/>
    <property type="match status" value="1"/>
</dbReference>
<evidence type="ECO:0000256" key="2">
    <source>
        <dbReference type="ARBA" id="ARBA00023125"/>
    </source>
</evidence>
<dbReference type="Pfam" id="PF12833">
    <property type="entry name" value="HTH_18"/>
    <property type="match status" value="1"/>
</dbReference>
<name>A0A521FM73_9SPHI</name>
<accession>A0A521FM73</accession>
<evidence type="ECO:0000259" key="4">
    <source>
        <dbReference type="PROSITE" id="PS01124"/>
    </source>
</evidence>
<evidence type="ECO:0000313" key="5">
    <source>
        <dbReference type="EMBL" id="SMO97285.1"/>
    </source>
</evidence>
<feature type="domain" description="HTH araC/xylS-type" evidence="4">
    <location>
        <begin position="187"/>
        <end position="285"/>
    </location>
</feature>
<protein>
    <submittedName>
        <fullName evidence="5">AraC-type DNA-binding protein</fullName>
    </submittedName>
</protein>
<dbReference type="AlphaFoldDB" id="A0A521FM73"/>
<dbReference type="PANTHER" id="PTHR43280">
    <property type="entry name" value="ARAC-FAMILY TRANSCRIPTIONAL REGULATOR"/>
    <property type="match status" value="1"/>
</dbReference>
<dbReference type="Pfam" id="PF02311">
    <property type="entry name" value="AraC_binding"/>
    <property type="match status" value="1"/>
</dbReference>
<dbReference type="InterPro" id="IPR003313">
    <property type="entry name" value="AraC-bd"/>
</dbReference>
<dbReference type="InterPro" id="IPR009057">
    <property type="entry name" value="Homeodomain-like_sf"/>
</dbReference>
<gene>
    <name evidence="5" type="ORF">SAMN06265348_11420</name>
</gene>
<keyword evidence="2 5" id="KW-0238">DNA-binding</keyword>
<keyword evidence="6" id="KW-1185">Reference proteome</keyword>
<dbReference type="Gene3D" id="2.60.120.10">
    <property type="entry name" value="Jelly Rolls"/>
    <property type="match status" value="1"/>
</dbReference>
<dbReference type="InterPro" id="IPR018060">
    <property type="entry name" value="HTH_AraC"/>
</dbReference>
<dbReference type="Gene3D" id="1.10.10.60">
    <property type="entry name" value="Homeodomain-like"/>
    <property type="match status" value="1"/>
</dbReference>
<reference evidence="5 6" key="1">
    <citation type="submission" date="2017-05" db="EMBL/GenBank/DDBJ databases">
        <authorList>
            <person name="Varghese N."/>
            <person name="Submissions S."/>
        </authorList>
    </citation>
    <scope>NUCLEOTIDE SEQUENCE [LARGE SCALE GENOMIC DNA]</scope>
    <source>
        <strain evidence="5 6">DSM 19036</strain>
    </source>
</reference>
<dbReference type="InterPro" id="IPR014710">
    <property type="entry name" value="RmlC-like_jellyroll"/>
</dbReference>
<keyword evidence="3" id="KW-0804">Transcription</keyword>
<evidence type="ECO:0000256" key="3">
    <source>
        <dbReference type="ARBA" id="ARBA00023163"/>
    </source>
</evidence>
<dbReference type="PRINTS" id="PR00032">
    <property type="entry name" value="HTHARAC"/>
</dbReference>
<dbReference type="OrthoDB" id="2585681at2"/>
<dbReference type="InterPro" id="IPR020449">
    <property type="entry name" value="Tscrpt_reg_AraC-type_HTH"/>
</dbReference>
<dbReference type="SUPFAM" id="SSF51215">
    <property type="entry name" value="Regulatory protein AraC"/>
    <property type="match status" value="1"/>
</dbReference>
<dbReference type="Proteomes" id="UP000320300">
    <property type="component" value="Unassembled WGS sequence"/>
</dbReference>
<evidence type="ECO:0000313" key="6">
    <source>
        <dbReference type="Proteomes" id="UP000320300"/>
    </source>
</evidence>
<dbReference type="GO" id="GO:0003700">
    <property type="term" value="F:DNA-binding transcription factor activity"/>
    <property type="evidence" value="ECO:0007669"/>
    <property type="project" value="InterPro"/>
</dbReference>
<dbReference type="SUPFAM" id="SSF46689">
    <property type="entry name" value="Homeodomain-like"/>
    <property type="match status" value="1"/>
</dbReference>
<dbReference type="InterPro" id="IPR037923">
    <property type="entry name" value="HTH-like"/>
</dbReference>
<dbReference type="PANTHER" id="PTHR43280:SF32">
    <property type="entry name" value="TRANSCRIPTIONAL REGULATORY PROTEIN"/>
    <property type="match status" value="1"/>
</dbReference>
<keyword evidence="1" id="KW-0805">Transcription regulation</keyword>
<dbReference type="RefSeq" id="WP_142530672.1">
    <property type="nucleotide sequence ID" value="NZ_CBCSJO010000013.1"/>
</dbReference>
<sequence length="292" mass="34631">MIPVYDIKDFSPFYTKENQFVIVPFQQLNRPAPFVWPHKHSFYEMLWIRQGSTKHFVDNQELELSRDTIYFMSPGQTHHFEEYQSVQGDSIMFSEEFFILNFTNKEALRKLAFLHNSYKNPGIVLDEESKETLEPVLKLIYQEFARTDFSKMVISSLLYVFFEVLQRKYFDQQTSNTVIGAHILVFDKFRILVERHFRTAHQLSFYGSALCITPHYLNEAVKKAAGKTASEFIRERIILEAKRMLVQSHIPVGQIADELGFQDFSYFSRHFKKHNSVSPEQYRKVMLDKHHF</sequence>
<evidence type="ECO:0000256" key="1">
    <source>
        <dbReference type="ARBA" id="ARBA00023015"/>
    </source>
</evidence>
<proteinExistence type="predicted"/>
<organism evidence="5 6">
    <name type="scientific">Pedobacter westerhofensis</name>
    <dbReference type="NCBI Taxonomy" id="425512"/>
    <lineage>
        <taxon>Bacteria</taxon>
        <taxon>Pseudomonadati</taxon>
        <taxon>Bacteroidota</taxon>
        <taxon>Sphingobacteriia</taxon>
        <taxon>Sphingobacteriales</taxon>
        <taxon>Sphingobacteriaceae</taxon>
        <taxon>Pedobacter</taxon>
    </lineage>
</organism>
<dbReference type="SMART" id="SM00342">
    <property type="entry name" value="HTH_ARAC"/>
    <property type="match status" value="1"/>
</dbReference>